<dbReference type="InterPro" id="IPR040758">
    <property type="entry name" value="PrmC_N"/>
</dbReference>
<dbReference type="Pfam" id="PF05175">
    <property type="entry name" value="MTS"/>
    <property type="match status" value="1"/>
</dbReference>
<dbReference type="STRING" id="137246.A0A401ST64"/>
<dbReference type="Pfam" id="PF17827">
    <property type="entry name" value="PrmC_N"/>
    <property type="match status" value="1"/>
</dbReference>
<proteinExistence type="predicted"/>
<feature type="domain" description="Release factor glutamine methyltransferase N-terminal" evidence="7">
    <location>
        <begin position="61"/>
        <end position="129"/>
    </location>
</feature>
<dbReference type="PANTHER" id="PTHR18895">
    <property type="entry name" value="HEMK METHYLTRANSFERASE"/>
    <property type="match status" value="1"/>
</dbReference>
<dbReference type="EC" id="2.1.1.297" evidence="1"/>
<evidence type="ECO:0000256" key="1">
    <source>
        <dbReference type="ARBA" id="ARBA00012771"/>
    </source>
</evidence>
<feature type="domain" description="Methyltransferase small" evidence="6">
    <location>
        <begin position="189"/>
        <end position="271"/>
    </location>
</feature>
<keyword evidence="4" id="KW-0949">S-adenosyl-L-methionine</keyword>
<evidence type="ECO:0000256" key="5">
    <source>
        <dbReference type="ARBA" id="ARBA00048391"/>
    </source>
</evidence>
<dbReference type="CDD" id="cd02440">
    <property type="entry name" value="AdoMet_MTases"/>
    <property type="match status" value="1"/>
</dbReference>
<dbReference type="InterPro" id="IPR007848">
    <property type="entry name" value="Small_mtfrase_dom"/>
</dbReference>
<dbReference type="GO" id="GO:0102559">
    <property type="term" value="F:peptide chain release factor N(5)-glutamine methyltransferase activity"/>
    <property type="evidence" value="ECO:0007669"/>
    <property type="project" value="UniProtKB-EC"/>
</dbReference>
<dbReference type="InterPro" id="IPR004556">
    <property type="entry name" value="HemK-like"/>
</dbReference>
<keyword evidence="9" id="KW-1185">Reference proteome</keyword>
<accession>A0A401ST64</accession>
<evidence type="ECO:0000259" key="7">
    <source>
        <dbReference type="Pfam" id="PF17827"/>
    </source>
</evidence>
<evidence type="ECO:0000256" key="4">
    <source>
        <dbReference type="ARBA" id="ARBA00022691"/>
    </source>
</evidence>
<dbReference type="GO" id="GO:0003676">
    <property type="term" value="F:nucleic acid binding"/>
    <property type="evidence" value="ECO:0007669"/>
    <property type="project" value="InterPro"/>
</dbReference>
<dbReference type="PROSITE" id="PS00092">
    <property type="entry name" value="N6_MTASE"/>
    <property type="match status" value="1"/>
</dbReference>
<dbReference type="InterPro" id="IPR029063">
    <property type="entry name" value="SAM-dependent_MTases_sf"/>
</dbReference>
<protein>
    <recommendedName>
        <fullName evidence="1">peptide chain release factor N(5)-glutamine methyltransferase</fullName>
        <ecNumber evidence="1">2.1.1.297</ecNumber>
    </recommendedName>
</protein>
<dbReference type="PANTHER" id="PTHR18895:SF74">
    <property type="entry name" value="MTRF1L RELEASE FACTOR GLUTAMINE METHYLTRANSFERASE"/>
    <property type="match status" value="1"/>
</dbReference>
<dbReference type="NCBIfam" id="TIGR00536">
    <property type="entry name" value="hemK_fam"/>
    <property type="match status" value="1"/>
</dbReference>
<dbReference type="AlphaFoldDB" id="A0A401ST64"/>
<evidence type="ECO:0000256" key="2">
    <source>
        <dbReference type="ARBA" id="ARBA00022603"/>
    </source>
</evidence>
<name>A0A401ST64_CHIPU</name>
<dbReference type="Gene3D" id="3.40.50.150">
    <property type="entry name" value="Vaccinia Virus protein VP39"/>
    <property type="match status" value="1"/>
</dbReference>
<dbReference type="InterPro" id="IPR002052">
    <property type="entry name" value="DNA_methylase_N6_adenine_CS"/>
</dbReference>
<dbReference type="OrthoDB" id="269872at2759"/>
<gene>
    <name evidence="8" type="ORF">chiPu_0012067</name>
</gene>
<keyword evidence="2" id="KW-0489">Methyltransferase</keyword>
<dbReference type="SUPFAM" id="SSF53335">
    <property type="entry name" value="S-adenosyl-L-methionine-dependent methyltransferases"/>
    <property type="match status" value="1"/>
</dbReference>
<evidence type="ECO:0000259" key="6">
    <source>
        <dbReference type="Pfam" id="PF05175"/>
    </source>
</evidence>
<comment type="caution">
    <text evidence="8">The sequence shown here is derived from an EMBL/GenBank/DDBJ whole genome shotgun (WGS) entry which is preliminary data.</text>
</comment>
<dbReference type="EMBL" id="BEZZ01000531">
    <property type="protein sequence ID" value="GCC33597.1"/>
    <property type="molecule type" value="Genomic_DNA"/>
</dbReference>
<reference evidence="8 9" key="1">
    <citation type="journal article" date="2018" name="Nat. Ecol. Evol.">
        <title>Shark genomes provide insights into elasmobranch evolution and the origin of vertebrates.</title>
        <authorList>
            <person name="Hara Y"/>
            <person name="Yamaguchi K"/>
            <person name="Onimaru K"/>
            <person name="Kadota M"/>
            <person name="Koyanagi M"/>
            <person name="Keeley SD"/>
            <person name="Tatsumi K"/>
            <person name="Tanaka K"/>
            <person name="Motone F"/>
            <person name="Kageyama Y"/>
            <person name="Nozu R"/>
            <person name="Adachi N"/>
            <person name="Nishimura O"/>
            <person name="Nakagawa R"/>
            <person name="Tanegashima C"/>
            <person name="Kiyatake I"/>
            <person name="Matsumoto R"/>
            <person name="Murakumo K"/>
            <person name="Nishida K"/>
            <person name="Terakita A"/>
            <person name="Kuratani S"/>
            <person name="Sato K"/>
            <person name="Hyodo S Kuraku.S."/>
        </authorList>
    </citation>
    <scope>NUCLEOTIDE SEQUENCE [LARGE SCALE GENOMIC DNA]</scope>
</reference>
<dbReference type="Gene3D" id="1.10.8.10">
    <property type="entry name" value="DNA helicase RuvA subunit, C-terminal domain"/>
    <property type="match status" value="1"/>
</dbReference>
<dbReference type="Proteomes" id="UP000287033">
    <property type="component" value="Unassembled WGS sequence"/>
</dbReference>
<dbReference type="OMA" id="DFDARYW"/>
<sequence length="362" mass="41447">MWWKMFSACRVCLTSRFRIKPHCYCQSEDTIFCGAVSFLNALPRNPCRFIHDKITGFNCVTHWQKVFEQNGVSEPQQSSEHIISHVLGGKTIYNLTEEVLSHPLTAEQKQMIWNLCTKRLHHMPVQYVIEEWDFCDLTLKIKPPVFIPRPETEELVSLVVSELAEEEDVLFSAEDAHWQNSHRAARPVFLEIGCGSGAIVLSLLHFFKQSYAVAVDKSAEAVNLTRQNAERLCVQHRLQALQLNVISDSQKLARICGSVDVIVSNPPYVFHEDMPGLIPDILRYEDYDALDGGADGLKVIRAILQLAPTVLKDHGKVFLEVDPRHPEMIQNWLQECADMQLTYRATHRDFCGKLRFCELQRS</sequence>
<keyword evidence="3" id="KW-0808">Transferase</keyword>
<dbReference type="InterPro" id="IPR050320">
    <property type="entry name" value="N5-glutamine_MTase"/>
</dbReference>
<organism evidence="8 9">
    <name type="scientific">Chiloscyllium punctatum</name>
    <name type="common">Brownbanded bambooshark</name>
    <name type="synonym">Hemiscyllium punctatum</name>
    <dbReference type="NCBI Taxonomy" id="137246"/>
    <lineage>
        <taxon>Eukaryota</taxon>
        <taxon>Metazoa</taxon>
        <taxon>Chordata</taxon>
        <taxon>Craniata</taxon>
        <taxon>Vertebrata</taxon>
        <taxon>Chondrichthyes</taxon>
        <taxon>Elasmobranchii</taxon>
        <taxon>Galeomorphii</taxon>
        <taxon>Galeoidea</taxon>
        <taxon>Orectolobiformes</taxon>
        <taxon>Hemiscylliidae</taxon>
        <taxon>Chiloscyllium</taxon>
    </lineage>
</organism>
<dbReference type="GO" id="GO:0005739">
    <property type="term" value="C:mitochondrion"/>
    <property type="evidence" value="ECO:0007669"/>
    <property type="project" value="TreeGrafter"/>
</dbReference>
<dbReference type="GO" id="GO:0032259">
    <property type="term" value="P:methylation"/>
    <property type="evidence" value="ECO:0007669"/>
    <property type="project" value="UniProtKB-KW"/>
</dbReference>
<evidence type="ECO:0000313" key="9">
    <source>
        <dbReference type="Proteomes" id="UP000287033"/>
    </source>
</evidence>
<comment type="catalytic activity">
    <reaction evidence="5">
        <text>L-glutaminyl-[peptide chain release factor] + S-adenosyl-L-methionine = N(5)-methyl-L-glutaminyl-[peptide chain release factor] + S-adenosyl-L-homocysteine + H(+)</text>
        <dbReference type="Rhea" id="RHEA:42896"/>
        <dbReference type="Rhea" id="RHEA-COMP:10271"/>
        <dbReference type="Rhea" id="RHEA-COMP:10272"/>
        <dbReference type="ChEBI" id="CHEBI:15378"/>
        <dbReference type="ChEBI" id="CHEBI:30011"/>
        <dbReference type="ChEBI" id="CHEBI:57856"/>
        <dbReference type="ChEBI" id="CHEBI:59789"/>
        <dbReference type="ChEBI" id="CHEBI:61891"/>
        <dbReference type="EC" id="2.1.1.297"/>
    </reaction>
</comment>
<evidence type="ECO:0000256" key="3">
    <source>
        <dbReference type="ARBA" id="ARBA00022679"/>
    </source>
</evidence>
<evidence type="ECO:0000313" key="8">
    <source>
        <dbReference type="EMBL" id="GCC33597.1"/>
    </source>
</evidence>